<dbReference type="Proteomes" id="UP000075882">
    <property type="component" value="Unassembled WGS sequence"/>
</dbReference>
<accession>A0A8W7PNE7</accession>
<evidence type="ECO:0000256" key="1">
    <source>
        <dbReference type="SAM" id="MobiDB-lite"/>
    </source>
</evidence>
<organism evidence="3">
    <name type="scientific">Anopheles coluzzii</name>
    <name type="common">African malaria mosquito</name>
    <dbReference type="NCBI Taxonomy" id="1518534"/>
    <lineage>
        <taxon>Eukaryota</taxon>
        <taxon>Metazoa</taxon>
        <taxon>Ecdysozoa</taxon>
        <taxon>Arthropoda</taxon>
        <taxon>Hexapoda</taxon>
        <taxon>Insecta</taxon>
        <taxon>Pterygota</taxon>
        <taxon>Neoptera</taxon>
        <taxon>Endopterygota</taxon>
        <taxon>Diptera</taxon>
        <taxon>Nematocera</taxon>
        <taxon>Culicoidea</taxon>
        <taxon>Culicidae</taxon>
        <taxon>Anophelinae</taxon>
        <taxon>Anopheles</taxon>
    </lineage>
</organism>
<evidence type="ECO:0000313" key="3">
    <source>
        <dbReference type="EnsemblMetazoa" id="ACOM034077-PA.1"/>
    </source>
</evidence>
<name>A0A8W7PNE7_ANOCL</name>
<keyword evidence="2" id="KW-0812">Transmembrane</keyword>
<dbReference type="AlphaFoldDB" id="A0A8W7PNE7"/>
<feature type="region of interest" description="Disordered" evidence="1">
    <location>
        <begin position="77"/>
        <end position="102"/>
    </location>
</feature>
<evidence type="ECO:0000256" key="2">
    <source>
        <dbReference type="SAM" id="Phobius"/>
    </source>
</evidence>
<proteinExistence type="predicted"/>
<keyword evidence="2" id="KW-1133">Transmembrane helix</keyword>
<feature type="transmembrane region" description="Helical" evidence="2">
    <location>
        <begin position="55"/>
        <end position="72"/>
    </location>
</feature>
<protein>
    <recommendedName>
        <fullName evidence="4">Transmembrane protein</fullName>
    </recommendedName>
</protein>
<keyword evidence="2" id="KW-0472">Membrane</keyword>
<evidence type="ECO:0008006" key="4">
    <source>
        <dbReference type="Google" id="ProtNLM"/>
    </source>
</evidence>
<reference evidence="3" key="1">
    <citation type="submission" date="2022-08" db="UniProtKB">
        <authorList>
            <consortium name="EnsemblMetazoa"/>
        </authorList>
    </citation>
    <scope>IDENTIFICATION</scope>
</reference>
<dbReference type="EnsemblMetazoa" id="ACOM034077-RA">
    <property type="protein sequence ID" value="ACOM034077-PA.1"/>
    <property type="gene ID" value="ACOM034077"/>
</dbReference>
<sequence length="102" mass="11518">MEHLQLKKDCFNKIAHRRSRRPLGLGTSNNTDQPSVEWFYAKVARKLACMVANDLAVLVLILFFFSFLSFAFSRSTTRGHPKAKNAPTAENRSVSGAQFIDE</sequence>